<dbReference type="InterPro" id="IPR004242">
    <property type="entry name" value="Transposase_21"/>
</dbReference>
<dbReference type="PANTHER" id="PTHR10775:SF158">
    <property type="entry name" value="TNP2-LIKE TRANSPOSON PROTEIN"/>
    <property type="match status" value="1"/>
</dbReference>
<reference evidence="1 2" key="1">
    <citation type="submission" date="2024-02" db="EMBL/GenBank/DDBJ databases">
        <title>de novo genome assembly of Solanum bulbocastanum strain 11H21.</title>
        <authorList>
            <person name="Hosaka A.J."/>
        </authorList>
    </citation>
    <scope>NUCLEOTIDE SEQUENCE [LARGE SCALE GENOMIC DNA]</scope>
    <source>
        <tissue evidence="1">Young leaves</tissue>
    </source>
</reference>
<name>A0AAN8U937_SOLBU</name>
<gene>
    <name evidence="1" type="ORF">RDI58_001202</name>
</gene>
<dbReference type="Proteomes" id="UP001371456">
    <property type="component" value="Unassembled WGS sequence"/>
</dbReference>
<dbReference type="EMBL" id="JBANQN010000001">
    <property type="protein sequence ID" value="KAK6803418.1"/>
    <property type="molecule type" value="Genomic_DNA"/>
</dbReference>
<organism evidence="1 2">
    <name type="scientific">Solanum bulbocastanum</name>
    <name type="common">Wild potato</name>
    <dbReference type="NCBI Taxonomy" id="147425"/>
    <lineage>
        <taxon>Eukaryota</taxon>
        <taxon>Viridiplantae</taxon>
        <taxon>Streptophyta</taxon>
        <taxon>Embryophyta</taxon>
        <taxon>Tracheophyta</taxon>
        <taxon>Spermatophyta</taxon>
        <taxon>Magnoliopsida</taxon>
        <taxon>eudicotyledons</taxon>
        <taxon>Gunneridae</taxon>
        <taxon>Pentapetalae</taxon>
        <taxon>asterids</taxon>
        <taxon>lamiids</taxon>
        <taxon>Solanales</taxon>
        <taxon>Solanaceae</taxon>
        <taxon>Solanoideae</taxon>
        <taxon>Solaneae</taxon>
        <taxon>Solanum</taxon>
    </lineage>
</organism>
<protein>
    <submittedName>
        <fullName evidence="1">Uncharacterized protein</fullName>
    </submittedName>
</protein>
<dbReference type="Pfam" id="PF02992">
    <property type="entry name" value="Transposase_21"/>
    <property type="match status" value="2"/>
</dbReference>
<sequence>MCSQTAEHMRWHASESNLDGLMRHPKYGEARKTFDRIHFGFSYDPRNVRLSLAIDGFNPFGTMSSTYSIWPVLLISYNLPPWMCILYGWNTHTAFACPTCNFDTEPCRLRHGKKWCLMGHRRFLRRNHRFRLSRICFNGSALERNPPLKLLGSDILRQIAEERRVELDGRRKRFRRTTKRWNKRSIFFELPYWESNLLRQNLYFMHIEKNICENIIYTLLDDKSKSKDNANAGKDLREMKIWPDLWLKDDGSYNLAVFSLMTDIKMKKKISGLKSHDSHVLLE</sequence>
<keyword evidence="2" id="KW-1185">Reference proteome</keyword>
<proteinExistence type="predicted"/>
<evidence type="ECO:0000313" key="1">
    <source>
        <dbReference type="EMBL" id="KAK6803418.1"/>
    </source>
</evidence>
<accession>A0AAN8U937</accession>
<evidence type="ECO:0000313" key="2">
    <source>
        <dbReference type="Proteomes" id="UP001371456"/>
    </source>
</evidence>
<dbReference type="PANTHER" id="PTHR10775">
    <property type="entry name" value="OS08G0208400 PROTEIN"/>
    <property type="match status" value="1"/>
</dbReference>
<dbReference type="AlphaFoldDB" id="A0AAN8U937"/>
<comment type="caution">
    <text evidence="1">The sequence shown here is derived from an EMBL/GenBank/DDBJ whole genome shotgun (WGS) entry which is preliminary data.</text>
</comment>